<evidence type="ECO:0000259" key="2">
    <source>
        <dbReference type="PROSITE" id="PS51781"/>
    </source>
</evidence>
<evidence type="ECO:0000313" key="4">
    <source>
        <dbReference type="Proteomes" id="UP000283063"/>
    </source>
</evidence>
<accession>A0A3T0N1S7</accession>
<dbReference type="Pfam" id="PF08239">
    <property type="entry name" value="SH3_3"/>
    <property type="match status" value="1"/>
</dbReference>
<dbReference type="InterPro" id="IPR003646">
    <property type="entry name" value="SH3-like_bac-type"/>
</dbReference>
<dbReference type="PANTHER" id="PTHR34408">
    <property type="entry name" value="FAMILY PROTEIN, PUTATIVE-RELATED"/>
    <property type="match status" value="1"/>
</dbReference>
<name>A0A3T0N1S7_9RHOB</name>
<organism evidence="3 4">
    <name type="scientific">Parasedimentitalea marina</name>
    <dbReference type="NCBI Taxonomy" id="2483033"/>
    <lineage>
        <taxon>Bacteria</taxon>
        <taxon>Pseudomonadati</taxon>
        <taxon>Pseudomonadota</taxon>
        <taxon>Alphaproteobacteria</taxon>
        <taxon>Rhodobacterales</taxon>
        <taxon>Paracoccaceae</taxon>
        <taxon>Parasedimentitalea</taxon>
    </lineage>
</organism>
<protein>
    <submittedName>
        <fullName evidence="3">SH3 domain-containing protein</fullName>
    </submittedName>
</protein>
<dbReference type="Gene3D" id="2.30.30.40">
    <property type="entry name" value="SH3 Domains"/>
    <property type="match status" value="1"/>
</dbReference>
<keyword evidence="4" id="KW-1185">Reference proteome</keyword>
<dbReference type="EMBL" id="CP033219">
    <property type="protein sequence ID" value="AZV77951.1"/>
    <property type="molecule type" value="Genomic_DNA"/>
</dbReference>
<gene>
    <name evidence="3" type="ORF">EBB79_08600</name>
</gene>
<dbReference type="KEGG" id="sedi:EBB79_08600"/>
<feature type="compositionally biased region" description="Low complexity" evidence="1">
    <location>
        <begin position="32"/>
        <end position="41"/>
    </location>
</feature>
<dbReference type="AlphaFoldDB" id="A0A3T0N1S7"/>
<dbReference type="InterPro" id="IPR052354">
    <property type="entry name" value="Cell_Wall_Dynamics_Protein"/>
</dbReference>
<evidence type="ECO:0000313" key="3">
    <source>
        <dbReference type="EMBL" id="AZV77951.1"/>
    </source>
</evidence>
<dbReference type="SMART" id="SM00287">
    <property type="entry name" value="SH3b"/>
    <property type="match status" value="1"/>
</dbReference>
<feature type="domain" description="SH3b" evidence="2">
    <location>
        <begin position="49"/>
        <end position="111"/>
    </location>
</feature>
<evidence type="ECO:0000256" key="1">
    <source>
        <dbReference type="SAM" id="MobiDB-lite"/>
    </source>
</evidence>
<dbReference type="PROSITE" id="PS51781">
    <property type="entry name" value="SH3B"/>
    <property type="match status" value="1"/>
</dbReference>
<dbReference type="Proteomes" id="UP000283063">
    <property type="component" value="Chromosome"/>
</dbReference>
<dbReference type="OrthoDB" id="7679506at2"/>
<sequence>MRLKGWSMVAVGAVIGLAALDDDSNDFSIRKVPTPTTVSTPRSQNAPSSKTQYVTGNVVNVRSGPGTSYNKIFQLKRGQRVQALTSENGWIKLSVNNRIGWMFGKYLSTTQRPRQVQQTQVTHTLEKKCHPSYTGACVPIASDVDCAGGRGNGPAYVRGPVRVVGPDIYGLDRDRDGIGCDR</sequence>
<feature type="region of interest" description="Disordered" evidence="1">
    <location>
        <begin position="31"/>
        <end position="50"/>
    </location>
</feature>
<proteinExistence type="predicted"/>
<reference evidence="3 4" key="1">
    <citation type="submission" date="2018-10" db="EMBL/GenBank/DDBJ databases">
        <title>Parasedimentitalea marina sp. nov., a psychrophilic bacterium isolated from deep seawater of the New Britain Trench.</title>
        <authorList>
            <person name="Cao J."/>
        </authorList>
    </citation>
    <scope>NUCLEOTIDE SEQUENCE [LARGE SCALE GENOMIC DNA]</scope>
    <source>
        <strain evidence="3 4">W43</strain>
    </source>
</reference>
<dbReference type="PANTHER" id="PTHR34408:SF1">
    <property type="entry name" value="GLYCOSYL HYDROLASE FAMILY 19 DOMAIN-CONTAINING PROTEIN HI_1415"/>
    <property type="match status" value="1"/>
</dbReference>